<reference evidence="2" key="1">
    <citation type="submission" date="2021-01" db="EMBL/GenBank/DDBJ databases">
        <authorList>
            <person name="Li R."/>
            <person name="Bekaert M."/>
        </authorList>
    </citation>
    <scope>NUCLEOTIDE SEQUENCE</scope>
    <source>
        <strain evidence="2">Farmed</strain>
    </source>
</reference>
<keyword evidence="3" id="KW-1185">Reference proteome</keyword>
<feature type="transmembrane region" description="Helical" evidence="1">
    <location>
        <begin position="81"/>
        <end position="103"/>
    </location>
</feature>
<sequence length="164" mass="20004">MEKKKKNTTRFFVFFHYLSCTDVRQRMVEKRGYSYWEHITKMCYLRGSPVCSEEEKQKCLKHKYVSLFTDFWLERRRSQDAIWSFLCIIFLMVLMLGIIWYYGLFNRKTKKYISVHEDTCHYTTVNKLIQAKAKLLPMFHKKKRKSKKIIEDSDVSVDTDYEDF</sequence>
<dbReference type="Proteomes" id="UP000597762">
    <property type="component" value="Unassembled WGS sequence"/>
</dbReference>
<comment type="caution">
    <text evidence="2">The sequence shown here is derived from an EMBL/GenBank/DDBJ whole genome shotgun (WGS) entry which is preliminary data.</text>
</comment>
<accession>A0A812AUG2</accession>
<evidence type="ECO:0000256" key="1">
    <source>
        <dbReference type="SAM" id="Phobius"/>
    </source>
</evidence>
<keyword evidence="1" id="KW-0812">Transmembrane</keyword>
<dbReference type="EMBL" id="CAHIKZ030000195">
    <property type="protein sequence ID" value="CAE1159351.1"/>
    <property type="molecule type" value="Genomic_DNA"/>
</dbReference>
<gene>
    <name evidence="2" type="ORF">SPHA_5926</name>
</gene>
<evidence type="ECO:0000313" key="3">
    <source>
        <dbReference type="Proteomes" id="UP000597762"/>
    </source>
</evidence>
<name>A0A812AUG2_ACAPH</name>
<proteinExistence type="predicted"/>
<keyword evidence="1" id="KW-0472">Membrane</keyword>
<protein>
    <submittedName>
        <fullName evidence="2">Uncharacterized protein</fullName>
    </submittedName>
</protein>
<organism evidence="2 3">
    <name type="scientific">Acanthosepion pharaonis</name>
    <name type="common">Pharaoh cuttlefish</name>
    <name type="synonym">Sepia pharaonis</name>
    <dbReference type="NCBI Taxonomy" id="158019"/>
    <lineage>
        <taxon>Eukaryota</taxon>
        <taxon>Metazoa</taxon>
        <taxon>Spiralia</taxon>
        <taxon>Lophotrochozoa</taxon>
        <taxon>Mollusca</taxon>
        <taxon>Cephalopoda</taxon>
        <taxon>Coleoidea</taxon>
        <taxon>Decapodiformes</taxon>
        <taxon>Sepiida</taxon>
        <taxon>Sepiina</taxon>
        <taxon>Sepiidae</taxon>
        <taxon>Acanthosepion</taxon>
    </lineage>
</organism>
<keyword evidence="1" id="KW-1133">Transmembrane helix</keyword>
<evidence type="ECO:0000313" key="2">
    <source>
        <dbReference type="EMBL" id="CAE1159351.1"/>
    </source>
</evidence>
<dbReference type="OrthoDB" id="10301535at2759"/>
<dbReference type="AlphaFoldDB" id="A0A812AUG2"/>